<dbReference type="AlphaFoldDB" id="A0A4R7UVL8"/>
<gene>
    <name evidence="1" type="ORF">CLV71_1249</name>
</gene>
<dbReference type="Gene3D" id="3.40.50.720">
    <property type="entry name" value="NAD(P)-binding Rossmann-like Domain"/>
    <property type="match status" value="1"/>
</dbReference>
<dbReference type="SUPFAM" id="SSF51735">
    <property type="entry name" value="NAD(P)-binding Rossmann-fold domains"/>
    <property type="match status" value="1"/>
</dbReference>
<evidence type="ECO:0000313" key="2">
    <source>
        <dbReference type="Proteomes" id="UP000294927"/>
    </source>
</evidence>
<keyword evidence="2" id="KW-1185">Reference proteome</keyword>
<evidence type="ECO:0000313" key="1">
    <source>
        <dbReference type="EMBL" id="TDV39992.1"/>
    </source>
</evidence>
<dbReference type="RefSeq" id="WP_133908444.1">
    <property type="nucleotide sequence ID" value="NZ_SOCP01000024.1"/>
</dbReference>
<name>A0A4R7UVL8_9PSEU</name>
<reference evidence="1 2" key="1">
    <citation type="submission" date="2019-03" db="EMBL/GenBank/DDBJ databases">
        <title>Genomic Encyclopedia of Archaeal and Bacterial Type Strains, Phase II (KMG-II): from individual species to whole genera.</title>
        <authorList>
            <person name="Goeker M."/>
        </authorList>
    </citation>
    <scope>NUCLEOTIDE SEQUENCE [LARGE SCALE GENOMIC DNA]</scope>
    <source>
        <strain evidence="1 2">DSM 45499</strain>
    </source>
</reference>
<dbReference type="InterPro" id="IPR036291">
    <property type="entry name" value="NAD(P)-bd_dom_sf"/>
</dbReference>
<dbReference type="Proteomes" id="UP000294927">
    <property type="component" value="Unassembled WGS sequence"/>
</dbReference>
<protein>
    <submittedName>
        <fullName evidence="1">Nucleoside-diphosphate-sugar epimerase</fullName>
    </submittedName>
</protein>
<accession>A0A4R7UVL8</accession>
<comment type="caution">
    <text evidence="1">The sequence shown here is derived from an EMBL/GenBank/DDBJ whole genome shotgun (WGS) entry which is preliminary data.</text>
</comment>
<proteinExistence type="predicted"/>
<dbReference type="OrthoDB" id="7941246at2"/>
<organism evidence="1 2">
    <name type="scientific">Actinophytocola oryzae</name>
    <dbReference type="NCBI Taxonomy" id="502181"/>
    <lineage>
        <taxon>Bacteria</taxon>
        <taxon>Bacillati</taxon>
        <taxon>Actinomycetota</taxon>
        <taxon>Actinomycetes</taxon>
        <taxon>Pseudonocardiales</taxon>
        <taxon>Pseudonocardiaceae</taxon>
    </lineage>
</organism>
<sequence length="335" mass="35519">MSLLVLGGTIFVGYAVAAEAVRRGHEVVCAARGESGAIPEGTTLVRVDRDAEDGLAPLAGETFDAVVDVSPLSHPWVRRALDTFGGTAAHWTFVSTINVYSDLVTTGQTPATGPLVPALERQVTREEMMAEGEAGVALYGGIKVASENAVRAAMGDRAFVVRPGLITGSWDRSDRFGYWPGRFARGGRVVVPAADGPMQIIDVRDFASWIVDAGEKGIGGTYDASGPIRPVRAMIEEIAEVVGFDGELVAASNEQLEAAGVNPWAGPRSLPLWLPEGHDGMKTHDPAPSLAAGMPVRPFADVVNDALERERELGLDRERKAGLSLAEEKEVLAKL</sequence>
<dbReference type="EMBL" id="SOCP01000024">
    <property type="protein sequence ID" value="TDV39992.1"/>
    <property type="molecule type" value="Genomic_DNA"/>
</dbReference>